<reference evidence="3" key="2">
    <citation type="journal article" date="2023" name="IMA Fungus">
        <title>Comparative genomic study of the Penicillium genus elucidates a diverse pangenome and 15 lateral gene transfer events.</title>
        <authorList>
            <person name="Petersen C."/>
            <person name="Sorensen T."/>
            <person name="Nielsen M.R."/>
            <person name="Sondergaard T.E."/>
            <person name="Sorensen J.L."/>
            <person name="Fitzpatrick D.A."/>
            <person name="Frisvad J.C."/>
            <person name="Nielsen K.L."/>
        </authorList>
    </citation>
    <scope>NUCLEOTIDE SEQUENCE</scope>
    <source>
        <strain evidence="3">IBT 29677</strain>
    </source>
</reference>
<sequence>MDNSRVSAFKGGYSENVRRTVDSIELPEWLTCCLCGIRQSKAWYSKASLAALRQRVYREGNQILISNPAGLIRCCDCSTNPGQAERRCKICAELKSLDSFARNQRQYAEPDFMMNNDHEFHERERQRGSQRIEENLGADRAIEGPPPAPRRRLALPVGENDNESGFPSEPSAVPQPGLMHQNALGTKSVSAQTSTSERTYETASNRATAPHLPRAEADDEIRSTTSSTLVSNDGFLLAPEYGSDDDTIAPRAERSRTGWSKIRPNRHRRGHPE</sequence>
<dbReference type="RefSeq" id="XP_056485392.1">
    <property type="nucleotide sequence ID" value="XM_056634772.1"/>
</dbReference>
<evidence type="ECO:0000313" key="3">
    <source>
        <dbReference type="EMBL" id="KAJ5387594.1"/>
    </source>
</evidence>
<reference evidence="3" key="1">
    <citation type="submission" date="2022-12" db="EMBL/GenBank/DDBJ databases">
        <authorList>
            <person name="Petersen C."/>
        </authorList>
    </citation>
    <scope>NUCLEOTIDE SEQUENCE</scope>
    <source>
        <strain evidence="3">IBT 29677</strain>
    </source>
</reference>
<dbReference type="EMBL" id="JAPZBU010000009">
    <property type="protein sequence ID" value="KAJ5387594.1"/>
    <property type="molecule type" value="Genomic_DNA"/>
</dbReference>
<name>A0A9W9VQW4_9EURO</name>
<comment type="caution">
    <text evidence="3">The sequence shown here is derived from an EMBL/GenBank/DDBJ whole genome shotgun (WGS) entry which is preliminary data.</text>
</comment>
<dbReference type="Proteomes" id="UP001147747">
    <property type="component" value="Unassembled WGS sequence"/>
</dbReference>
<keyword evidence="4" id="KW-1185">Reference proteome</keyword>
<feature type="region of interest" description="Disordered" evidence="1">
    <location>
        <begin position="136"/>
        <end position="273"/>
    </location>
</feature>
<accession>A0A9W9VQW4</accession>
<evidence type="ECO:0000256" key="1">
    <source>
        <dbReference type="SAM" id="MobiDB-lite"/>
    </source>
</evidence>
<feature type="compositionally biased region" description="Polar residues" evidence="1">
    <location>
        <begin position="183"/>
        <end position="207"/>
    </location>
</feature>
<evidence type="ECO:0000313" key="4">
    <source>
        <dbReference type="Proteomes" id="UP001147747"/>
    </source>
</evidence>
<organism evidence="3 4">
    <name type="scientific">Penicillium cosmopolitanum</name>
    <dbReference type="NCBI Taxonomy" id="1131564"/>
    <lineage>
        <taxon>Eukaryota</taxon>
        <taxon>Fungi</taxon>
        <taxon>Dikarya</taxon>
        <taxon>Ascomycota</taxon>
        <taxon>Pezizomycotina</taxon>
        <taxon>Eurotiomycetes</taxon>
        <taxon>Eurotiomycetidae</taxon>
        <taxon>Eurotiales</taxon>
        <taxon>Aspergillaceae</taxon>
        <taxon>Penicillium</taxon>
    </lineage>
</organism>
<feature type="compositionally biased region" description="Basic residues" evidence="1">
    <location>
        <begin position="263"/>
        <end position="273"/>
    </location>
</feature>
<dbReference type="OrthoDB" id="3514033at2759"/>
<feature type="compositionally biased region" description="Basic and acidic residues" evidence="1">
    <location>
        <begin position="213"/>
        <end position="222"/>
    </location>
</feature>
<proteinExistence type="predicted"/>
<evidence type="ECO:0000259" key="2">
    <source>
        <dbReference type="Pfam" id="PF12898"/>
    </source>
</evidence>
<dbReference type="InterPro" id="IPR024630">
    <property type="entry name" value="Stc1"/>
</dbReference>
<feature type="domain" description="Stc1" evidence="2">
    <location>
        <begin position="32"/>
        <end position="107"/>
    </location>
</feature>
<protein>
    <recommendedName>
        <fullName evidence="2">Stc1 domain-containing protein</fullName>
    </recommendedName>
</protein>
<dbReference type="GeneID" id="81373752"/>
<gene>
    <name evidence="3" type="ORF">N7509_010135</name>
</gene>
<dbReference type="AlphaFoldDB" id="A0A9W9VQW4"/>
<dbReference type="Pfam" id="PF12898">
    <property type="entry name" value="Stc1"/>
    <property type="match status" value="1"/>
</dbReference>